<dbReference type="Gene3D" id="2.30.30.40">
    <property type="entry name" value="SH3 Domains"/>
    <property type="match status" value="1"/>
</dbReference>
<keyword evidence="2" id="KW-1185">Reference proteome</keyword>
<sequence>MWSIGFEISLALMDMENALMRAGANGQAIMRSILMPDQKKLYAFRMRIPTLLIALALGMNGLAPALAQDREVPYWASISSPEVRMRVGPSRDFPIEWVYKRDGLPVKIVRVQESWRLVQDPEGAQGWMAASLLSLERTAIVVGEGVTPIRTSPSDTSDLKWNVEPGVVGKLGKCTAGWCEFDASGRAGWVLKERLWGAGEP</sequence>
<protein>
    <submittedName>
        <fullName evidence="1">SH3-like domain-containing protein</fullName>
    </submittedName>
</protein>
<proteinExistence type="predicted"/>
<accession>A0A562UX22</accession>
<evidence type="ECO:0000313" key="1">
    <source>
        <dbReference type="EMBL" id="TWJ10143.1"/>
    </source>
</evidence>
<comment type="caution">
    <text evidence="1">The sequence shown here is derived from an EMBL/GenBank/DDBJ whole genome shotgun (WGS) entry which is preliminary data.</text>
</comment>
<dbReference type="AlphaFoldDB" id="A0A562UX22"/>
<reference evidence="1 2" key="1">
    <citation type="submission" date="2019-07" db="EMBL/GenBank/DDBJ databases">
        <title>Genomic Encyclopedia of Archaeal and Bacterial Type Strains, Phase II (KMG-II): from individual species to whole genera.</title>
        <authorList>
            <person name="Goeker M."/>
        </authorList>
    </citation>
    <scope>NUCLEOTIDE SEQUENCE [LARGE SCALE GENOMIC DNA]</scope>
    <source>
        <strain evidence="1 2">ATCC BAA-2084</strain>
    </source>
</reference>
<gene>
    <name evidence="1" type="ORF">JN10_1802</name>
</gene>
<dbReference type="Pfam" id="PF06347">
    <property type="entry name" value="SH3_4"/>
    <property type="match status" value="2"/>
</dbReference>
<dbReference type="Proteomes" id="UP000320547">
    <property type="component" value="Unassembled WGS sequence"/>
</dbReference>
<dbReference type="InterPro" id="IPR010466">
    <property type="entry name" value="DUF1058"/>
</dbReference>
<organism evidence="1 2">
    <name type="scientific">Altererythrobacter ishigakiensis</name>
    <dbReference type="NCBI Taxonomy" id="476157"/>
    <lineage>
        <taxon>Bacteria</taxon>
        <taxon>Pseudomonadati</taxon>
        <taxon>Pseudomonadota</taxon>
        <taxon>Alphaproteobacteria</taxon>
        <taxon>Sphingomonadales</taxon>
        <taxon>Erythrobacteraceae</taxon>
        <taxon>Altererythrobacter</taxon>
    </lineage>
</organism>
<dbReference type="EMBL" id="VLLK01000001">
    <property type="protein sequence ID" value="TWJ10143.1"/>
    <property type="molecule type" value="Genomic_DNA"/>
</dbReference>
<evidence type="ECO:0000313" key="2">
    <source>
        <dbReference type="Proteomes" id="UP000320547"/>
    </source>
</evidence>
<dbReference type="STRING" id="476157.GCA_001663155_01554"/>
<name>A0A562UX22_9SPHN</name>